<gene>
    <name evidence="4" type="primary">bchI_3</name>
    <name evidence="4" type="ORF">NCTC7915_02127</name>
</gene>
<dbReference type="EC" id="6.6.1.1" evidence="4"/>
<feature type="domain" description="VWFA" evidence="3">
    <location>
        <begin position="644"/>
        <end position="835"/>
    </location>
</feature>
<organism evidence="4 5">
    <name type="scientific">Dermatophilus congolensis</name>
    <dbReference type="NCBI Taxonomy" id="1863"/>
    <lineage>
        <taxon>Bacteria</taxon>
        <taxon>Bacillati</taxon>
        <taxon>Actinomycetota</taxon>
        <taxon>Actinomycetes</taxon>
        <taxon>Micrococcales</taxon>
        <taxon>Dermatophilaceae</taxon>
        <taxon>Dermatophilus</taxon>
    </lineage>
</organism>
<feature type="compositionally biased region" description="Basic residues" evidence="2">
    <location>
        <begin position="563"/>
        <end position="574"/>
    </location>
</feature>
<dbReference type="PANTHER" id="PTHR35023">
    <property type="entry name" value="CHELATASE-RELATED"/>
    <property type="match status" value="1"/>
</dbReference>
<dbReference type="Proteomes" id="UP000254118">
    <property type="component" value="Unassembled WGS sequence"/>
</dbReference>
<dbReference type="Pfam" id="PF13519">
    <property type="entry name" value="VWA_2"/>
    <property type="match status" value="1"/>
</dbReference>
<dbReference type="InterPro" id="IPR027417">
    <property type="entry name" value="P-loop_NTPase"/>
</dbReference>
<dbReference type="SMART" id="SM00327">
    <property type="entry name" value="VWA"/>
    <property type="match status" value="1"/>
</dbReference>
<dbReference type="GO" id="GO:0005524">
    <property type="term" value="F:ATP binding"/>
    <property type="evidence" value="ECO:0007669"/>
    <property type="project" value="InterPro"/>
</dbReference>
<dbReference type="InterPro" id="IPR002035">
    <property type="entry name" value="VWF_A"/>
</dbReference>
<dbReference type="CDD" id="cd01451">
    <property type="entry name" value="vWA_Magnesium_chelatase"/>
    <property type="match status" value="1"/>
</dbReference>
<accession>A0AA46H1C5</accession>
<dbReference type="GO" id="GO:0016851">
    <property type="term" value="F:magnesium chelatase activity"/>
    <property type="evidence" value="ECO:0007669"/>
    <property type="project" value="UniProtKB-EC"/>
</dbReference>
<protein>
    <submittedName>
        <fullName evidence="4">Magnesium-chelatase 38 kDa subunit</fullName>
        <ecNumber evidence="4">6.6.1.1</ecNumber>
    </submittedName>
</protein>
<evidence type="ECO:0000313" key="5">
    <source>
        <dbReference type="Proteomes" id="UP000254118"/>
    </source>
</evidence>
<dbReference type="CDD" id="cd00009">
    <property type="entry name" value="AAA"/>
    <property type="match status" value="1"/>
</dbReference>
<dbReference type="SUPFAM" id="SSF52540">
    <property type="entry name" value="P-loop containing nucleoside triphosphate hydrolases"/>
    <property type="match status" value="1"/>
</dbReference>
<keyword evidence="4" id="KW-0436">Ligase</keyword>
<dbReference type="SMART" id="SM00382">
    <property type="entry name" value="AAA"/>
    <property type="match status" value="1"/>
</dbReference>
<name>A0AA46H1C5_9MICO</name>
<dbReference type="PANTHER" id="PTHR35023:SF1">
    <property type="entry name" value="MG-PROTOPORPHYRIN IX CHELATASE"/>
    <property type="match status" value="1"/>
</dbReference>
<reference evidence="4 5" key="1">
    <citation type="submission" date="2018-06" db="EMBL/GenBank/DDBJ databases">
        <authorList>
            <consortium name="Pathogen Informatics"/>
            <person name="Doyle S."/>
        </authorList>
    </citation>
    <scope>NUCLEOTIDE SEQUENCE [LARGE SCALE GENOMIC DNA]</scope>
    <source>
        <strain evidence="4 5">NCTC7915</strain>
    </source>
</reference>
<comment type="similarity">
    <text evidence="1">Belongs to the Mg-chelatase subunits D/I family.</text>
</comment>
<dbReference type="InterPro" id="IPR041628">
    <property type="entry name" value="ChlI/MoxR_AAA_lid"/>
</dbReference>
<feature type="compositionally biased region" description="Low complexity" evidence="2">
    <location>
        <begin position="478"/>
        <end position="522"/>
    </location>
</feature>
<evidence type="ECO:0000313" key="4">
    <source>
        <dbReference type="EMBL" id="STD14583.1"/>
    </source>
</evidence>
<evidence type="ECO:0000256" key="2">
    <source>
        <dbReference type="SAM" id="MobiDB-lite"/>
    </source>
</evidence>
<feature type="region of interest" description="Disordered" evidence="2">
    <location>
        <begin position="554"/>
        <end position="584"/>
    </location>
</feature>
<sequence length="835" mass="87483">MGGVVFLVRVALVARWASVAWAWAARVRVGGVLEGWLARARARFSRVSVWGGTRRRSGVSSVGVLLRVVWSAAMRCCRSETAAAMSMTAIARACTWVTASALFFPFLPAMGLASLVGAVWGPRWCLGRTGVCVVVLVVSHRRVGAFFQVDSCVCWGFGWVSWTGVGWEDGGVSGVVGGDVSGVFPFSALVGQERMCTALLLVAVAPRVGGVLLRGEKGTAKSTAVRALAALLPGVDGGVAPMRTLPLGVTEDRVVGGLDSEVTMRTGVPSLQPGLLAEVDGGVLYVDEVNLLDDHVADLVLDAAASGVNRVEREGLSLSHPSRFALVGTMNPEEGALRPQVLDRFGLCVEVQAERDPQCRVDLMVARAAFDADPVGFCAGFAQEEELLAARVAAARVAFDGVVVPRDVESHIVGLSQQACVAGHRADVVMADAARALAALEGRSVVSVGDVDVVAEMVLVHRRREVGPPPGVSAEQEGVSQSDSQSDSQPGSQQSQDVPQSQGPLSSVDEGVGGSSSSSSGAGVDGEGAESGEAGGQVAPVVAPVGASFRVKPLAPTQDRLARKGSGRRMRTRSAGRQGRYVRARPAMDRDVSGVGLDVAVDATLRAAAPYQRSRREAAGVGAGVFIRRSDWQVKVRERQVGTCLLFLVDASGSMGARGRMSATKGAVLSLLMDAYQKRDKVALVSFRGQGAQVLLPPTASVERAADLLEEMPTGGRTPLASGLVAAGEVLRPLLIKEPNLRPLVLLISDGRGNVHLDGSRGNGAGEAERVARDLGQDSRVEWIVVDTEPSEASRGRRGIRLGLASRLADALGATCHSVEDLRAEELVSLVRDRL</sequence>
<dbReference type="InterPro" id="IPR036465">
    <property type="entry name" value="vWFA_dom_sf"/>
</dbReference>
<dbReference type="Gene3D" id="3.40.50.300">
    <property type="entry name" value="P-loop containing nucleotide triphosphate hydrolases"/>
    <property type="match status" value="1"/>
</dbReference>
<dbReference type="InterPro" id="IPR052989">
    <property type="entry name" value="Mg-chelatase_DI-like"/>
</dbReference>
<dbReference type="Gene3D" id="3.40.50.410">
    <property type="entry name" value="von Willebrand factor, type A domain"/>
    <property type="match status" value="1"/>
</dbReference>
<dbReference type="Pfam" id="PF17863">
    <property type="entry name" value="AAA_lid_2"/>
    <property type="match status" value="1"/>
</dbReference>
<dbReference type="GO" id="GO:0016887">
    <property type="term" value="F:ATP hydrolysis activity"/>
    <property type="evidence" value="ECO:0007669"/>
    <property type="project" value="InterPro"/>
</dbReference>
<dbReference type="InterPro" id="IPR041702">
    <property type="entry name" value="BchD/ChlD_VWA"/>
</dbReference>
<proteinExistence type="inferred from homology"/>
<dbReference type="InterPro" id="IPR011704">
    <property type="entry name" value="ATPase_dyneun-rel_AAA"/>
</dbReference>
<evidence type="ECO:0000259" key="3">
    <source>
        <dbReference type="PROSITE" id="PS50234"/>
    </source>
</evidence>
<dbReference type="EMBL" id="UFYA01000001">
    <property type="protein sequence ID" value="STD14583.1"/>
    <property type="molecule type" value="Genomic_DNA"/>
</dbReference>
<evidence type="ECO:0000256" key="1">
    <source>
        <dbReference type="ARBA" id="ARBA00005799"/>
    </source>
</evidence>
<dbReference type="PROSITE" id="PS50234">
    <property type="entry name" value="VWFA"/>
    <property type="match status" value="1"/>
</dbReference>
<dbReference type="InterPro" id="IPR003593">
    <property type="entry name" value="AAA+_ATPase"/>
</dbReference>
<dbReference type="SUPFAM" id="SSF53300">
    <property type="entry name" value="vWA-like"/>
    <property type="match status" value="1"/>
</dbReference>
<dbReference type="AlphaFoldDB" id="A0AA46H1C5"/>
<dbReference type="Gene3D" id="1.10.8.80">
    <property type="entry name" value="Magnesium chelatase subunit I, C-Terminal domain"/>
    <property type="match status" value="1"/>
</dbReference>
<feature type="region of interest" description="Disordered" evidence="2">
    <location>
        <begin position="465"/>
        <end position="534"/>
    </location>
</feature>
<dbReference type="Pfam" id="PF07728">
    <property type="entry name" value="AAA_5"/>
    <property type="match status" value="1"/>
</dbReference>
<comment type="caution">
    <text evidence="4">The sequence shown here is derived from an EMBL/GenBank/DDBJ whole genome shotgun (WGS) entry which is preliminary data.</text>
</comment>